<evidence type="ECO:0000313" key="3">
    <source>
        <dbReference type="Proteomes" id="UP001066276"/>
    </source>
</evidence>
<accession>A0AAV7RGF4</accession>
<proteinExistence type="predicted"/>
<reference evidence="2" key="1">
    <citation type="journal article" date="2022" name="bioRxiv">
        <title>Sequencing and chromosome-scale assembly of the giantPleurodeles waltlgenome.</title>
        <authorList>
            <person name="Brown T."/>
            <person name="Elewa A."/>
            <person name="Iarovenko S."/>
            <person name="Subramanian E."/>
            <person name="Araus A.J."/>
            <person name="Petzold A."/>
            <person name="Susuki M."/>
            <person name="Suzuki K.-i.T."/>
            <person name="Hayashi T."/>
            <person name="Toyoda A."/>
            <person name="Oliveira C."/>
            <person name="Osipova E."/>
            <person name="Leigh N.D."/>
            <person name="Simon A."/>
            <person name="Yun M.H."/>
        </authorList>
    </citation>
    <scope>NUCLEOTIDE SEQUENCE</scope>
    <source>
        <strain evidence="2">20211129_DDA</strain>
        <tissue evidence="2">Liver</tissue>
    </source>
</reference>
<sequence>MSLVFLTQRVMQQECPISPLLFILTLESRVAAIRKDKCMSGIDTPAGCLKIMRYTDDILLNFSNPDSSLPHPTALIDAFSIIMTEAAAGRGINLQPSPEPEQEAEEKEGGGGVASQRICAEGEGSRQGRQGRCPSVCPHQRGAHEAHVTPASQFIQEGGTPKPPGPLRSARQWQWTSRTGIPWDSWWAQAQAYNGE</sequence>
<comment type="caution">
    <text evidence="2">The sequence shown here is derived from an EMBL/GenBank/DDBJ whole genome shotgun (WGS) entry which is preliminary data.</text>
</comment>
<gene>
    <name evidence="2" type="ORF">NDU88_003385</name>
</gene>
<name>A0AAV7RGF4_PLEWA</name>
<feature type="region of interest" description="Disordered" evidence="1">
    <location>
        <begin position="91"/>
        <end position="141"/>
    </location>
</feature>
<evidence type="ECO:0008006" key="4">
    <source>
        <dbReference type="Google" id="ProtNLM"/>
    </source>
</evidence>
<dbReference type="EMBL" id="JANPWB010000009">
    <property type="protein sequence ID" value="KAJ1150595.1"/>
    <property type="molecule type" value="Genomic_DNA"/>
</dbReference>
<keyword evidence="3" id="KW-1185">Reference proteome</keyword>
<organism evidence="2 3">
    <name type="scientific">Pleurodeles waltl</name>
    <name type="common">Iberian ribbed newt</name>
    <dbReference type="NCBI Taxonomy" id="8319"/>
    <lineage>
        <taxon>Eukaryota</taxon>
        <taxon>Metazoa</taxon>
        <taxon>Chordata</taxon>
        <taxon>Craniata</taxon>
        <taxon>Vertebrata</taxon>
        <taxon>Euteleostomi</taxon>
        <taxon>Amphibia</taxon>
        <taxon>Batrachia</taxon>
        <taxon>Caudata</taxon>
        <taxon>Salamandroidea</taxon>
        <taxon>Salamandridae</taxon>
        <taxon>Pleurodelinae</taxon>
        <taxon>Pleurodeles</taxon>
    </lineage>
</organism>
<protein>
    <recommendedName>
        <fullName evidence="4">Reverse transcriptase domain-containing protein</fullName>
    </recommendedName>
</protein>
<dbReference type="Proteomes" id="UP001066276">
    <property type="component" value="Chromosome 5"/>
</dbReference>
<evidence type="ECO:0000313" key="2">
    <source>
        <dbReference type="EMBL" id="KAJ1150595.1"/>
    </source>
</evidence>
<evidence type="ECO:0000256" key="1">
    <source>
        <dbReference type="SAM" id="MobiDB-lite"/>
    </source>
</evidence>
<dbReference type="AlphaFoldDB" id="A0AAV7RGF4"/>